<dbReference type="Gene3D" id="3.55.50.10">
    <property type="entry name" value="Baseplate protein-like domains"/>
    <property type="match status" value="1"/>
</dbReference>
<sequence>MKVKTSLSIDGKHIDLFRKIRLTQQINDHHSFEIILDQNVIENEGGHTIDKSKEWLGRPVVISFDEKEFLGVITDIELNHANGHSGQLVISGFSKTILLESGKHMQSWLDKTLTNIVTEVVDAAGIEAEIAPVFKSKIEYQSQYNETHFQFIQRLAKQYHEFFFYDGIKLVFGRPSAESPIHVEYGKDLSNVNISIKTKPNRSNVFSYNSLDDLNNETTTKDDVAGLNELGMHAFNTSNEIFKIKTNNIAPARVSDKSQIEAHIKNLQAEAVASLSTLTARSQKQGLGIGSVIKVSSALANGKSFDIKNYGEYLITAITHTVIGLGNYRNSFEAISSGVEVLPAPDVDMPVAHAQIATVLSNEDPKKKGRVQVKFQWQKNVMKTGWLRVMSPDAGKSDLVGTNRGFVFIPEEGDTVMVGFRYNDPNRPFVMGSMFNGTTGAGGSDANKIKSLTTRSGATITIDDNESKGKVTVSDPSGNTITLNGDETITISAPKSITISSKEINVLGKDKIHLESKEVTIVGTDSIKNSSDTLVETQSPKISTSSDATEIIATKTIDIQGAKITNLKGDIVNLN</sequence>
<dbReference type="STRING" id="1849968.A8C32_01680"/>
<keyword evidence="3" id="KW-1185">Reference proteome</keyword>
<dbReference type="Gene3D" id="2.40.50.230">
    <property type="entry name" value="Gp5 N-terminal domain"/>
    <property type="match status" value="1"/>
</dbReference>
<dbReference type="Pfam" id="PF04717">
    <property type="entry name" value="Phage_base_V"/>
    <property type="match status" value="1"/>
</dbReference>
<organism evidence="2 3">
    <name type="scientific">Flavivirga aquatica</name>
    <dbReference type="NCBI Taxonomy" id="1849968"/>
    <lineage>
        <taxon>Bacteria</taxon>
        <taxon>Pseudomonadati</taxon>
        <taxon>Bacteroidota</taxon>
        <taxon>Flavobacteriia</taxon>
        <taxon>Flavobacteriales</taxon>
        <taxon>Flavobacteriaceae</taxon>
        <taxon>Flavivirga</taxon>
    </lineage>
</organism>
<dbReference type="AlphaFoldDB" id="A0A1E5T9Y6"/>
<dbReference type="RefSeq" id="WP_069829710.1">
    <property type="nucleotide sequence ID" value="NZ_MDJD01000034.1"/>
</dbReference>
<dbReference type="OrthoDB" id="7033094at2"/>
<dbReference type="InterPro" id="IPR037026">
    <property type="entry name" value="Vgr_OB-fold_dom_sf"/>
</dbReference>
<dbReference type="Proteomes" id="UP000095713">
    <property type="component" value="Unassembled WGS sequence"/>
</dbReference>
<name>A0A1E5T9Y6_9FLAO</name>
<dbReference type="InterPro" id="IPR006531">
    <property type="entry name" value="Gp5/Vgr_OB"/>
</dbReference>
<dbReference type="Gene3D" id="2.30.110.50">
    <property type="match status" value="1"/>
</dbReference>
<dbReference type="SUPFAM" id="SSF69279">
    <property type="entry name" value="Phage tail proteins"/>
    <property type="match status" value="1"/>
</dbReference>
<comment type="caution">
    <text evidence="2">The sequence shown here is derived from an EMBL/GenBank/DDBJ whole genome shotgun (WGS) entry which is preliminary data.</text>
</comment>
<feature type="domain" description="Gp5/Type VI secretion system Vgr protein OB-fold" evidence="1">
    <location>
        <begin position="356"/>
        <end position="435"/>
    </location>
</feature>
<evidence type="ECO:0000313" key="2">
    <source>
        <dbReference type="EMBL" id="OEK08200.1"/>
    </source>
</evidence>
<dbReference type="EMBL" id="MDJD01000034">
    <property type="protein sequence ID" value="OEK08200.1"/>
    <property type="molecule type" value="Genomic_DNA"/>
</dbReference>
<reference evidence="2 3" key="1">
    <citation type="submission" date="2016-05" db="EMBL/GenBank/DDBJ databases">
        <title>Draft Genome Sequence of Algibacter sp. Strain SK-16 Isolated from the Surface Water of Aburatsubo Inlet.</title>
        <authorList>
            <person name="Wong S.-K."/>
            <person name="Yoshizawa S."/>
            <person name="Nakajima Y."/>
            <person name="Ogura Y."/>
            <person name="Tetsuya H."/>
            <person name="Hamasaki K."/>
        </authorList>
    </citation>
    <scope>NUCLEOTIDE SEQUENCE [LARGE SCALE GENOMIC DNA]</scope>
    <source>
        <strain evidence="2 3">SK-16</strain>
    </source>
</reference>
<evidence type="ECO:0000313" key="3">
    <source>
        <dbReference type="Proteomes" id="UP000095713"/>
    </source>
</evidence>
<dbReference type="SUPFAM" id="SSF69349">
    <property type="entry name" value="Phage fibre proteins"/>
    <property type="match status" value="1"/>
</dbReference>
<evidence type="ECO:0000259" key="1">
    <source>
        <dbReference type="Pfam" id="PF04717"/>
    </source>
</evidence>
<accession>A0A1E5T9Y6</accession>
<dbReference type="Pfam" id="PF05954">
    <property type="entry name" value="Phage_GPD"/>
    <property type="match status" value="1"/>
</dbReference>
<dbReference type="Gene3D" id="4.10.220.110">
    <property type="match status" value="1"/>
</dbReference>
<protein>
    <recommendedName>
        <fullName evidence="1">Gp5/Type VI secretion system Vgr protein OB-fold domain-containing protein</fullName>
    </recommendedName>
</protein>
<proteinExistence type="predicted"/>
<gene>
    <name evidence="2" type="ORF">A8C32_01680</name>
</gene>
<dbReference type="SUPFAM" id="SSF69255">
    <property type="entry name" value="gp5 N-terminal domain-like"/>
    <property type="match status" value="1"/>
</dbReference>